<dbReference type="RefSeq" id="WP_070177064.1">
    <property type="nucleotide sequence ID" value="NZ_BMJR01000003.1"/>
</dbReference>
<evidence type="ECO:0008006" key="4">
    <source>
        <dbReference type="Google" id="ProtNLM"/>
    </source>
</evidence>
<evidence type="ECO:0000313" key="3">
    <source>
        <dbReference type="Proteomes" id="UP000176037"/>
    </source>
</evidence>
<evidence type="ECO:0000256" key="1">
    <source>
        <dbReference type="ARBA" id="ARBA00006532"/>
    </source>
</evidence>
<dbReference type="OrthoDB" id="7060130at2"/>
<dbReference type="STRING" id="1856405.BFC17_21565"/>
<comment type="caution">
    <text evidence="2">The sequence shown here is derived from an EMBL/GenBank/DDBJ whole genome shotgun (WGS) entry which is preliminary data.</text>
</comment>
<evidence type="ECO:0000313" key="2">
    <source>
        <dbReference type="EMBL" id="OFI34136.1"/>
    </source>
</evidence>
<accession>A0A1E8FEF1</accession>
<dbReference type="Proteomes" id="UP000176037">
    <property type="component" value="Unassembled WGS sequence"/>
</dbReference>
<proteinExistence type="inferred from homology"/>
<dbReference type="InterPro" id="IPR038530">
    <property type="entry name" value="NiFe-hyd_HybE_sf"/>
</dbReference>
<dbReference type="NCBIfam" id="TIGR03993">
    <property type="entry name" value="hydrog_HybE"/>
    <property type="match status" value="1"/>
</dbReference>
<comment type="similarity">
    <text evidence="1">Belongs to the HupJ family.</text>
</comment>
<keyword evidence="3" id="KW-1185">Reference proteome</keyword>
<reference evidence="2 3" key="1">
    <citation type="submission" date="2016-09" db="EMBL/GenBank/DDBJ databases">
        <title>Alteromonas lipolytica, a new species isolated from sea water.</title>
        <authorList>
            <person name="Wu Y.-H."/>
            <person name="Cheng H."/>
            <person name="Xu X.-W."/>
        </authorList>
    </citation>
    <scope>NUCLEOTIDE SEQUENCE [LARGE SCALE GENOMIC DNA]</scope>
    <source>
        <strain evidence="2 3">JW12</strain>
    </source>
</reference>
<organism evidence="2 3">
    <name type="scientific">Alteromonas lipolytica</name>
    <dbReference type="NCBI Taxonomy" id="1856405"/>
    <lineage>
        <taxon>Bacteria</taxon>
        <taxon>Pseudomonadati</taxon>
        <taxon>Pseudomonadota</taxon>
        <taxon>Gammaproteobacteria</taxon>
        <taxon>Alteromonadales</taxon>
        <taxon>Alteromonadaceae</taxon>
        <taxon>Alteromonas/Salinimonas group</taxon>
        <taxon>Alteromonas</taxon>
    </lineage>
</organism>
<dbReference type="Gene3D" id="3.30.1460.40">
    <property type="entry name" value="[NiFe]-hydrogenase assembly chaperone, HybE"/>
    <property type="match status" value="1"/>
</dbReference>
<name>A0A1E8FEF1_9ALTE</name>
<dbReference type="Pfam" id="PF11939">
    <property type="entry name" value="NiFe-hyd_HybE"/>
    <property type="match status" value="1"/>
</dbReference>
<protein>
    <recommendedName>
        <fullName evidence="4">Rubredoxin</fullName>
    </recommendedName>
</protein>
<dbReference type="EMBL" id="MJIC01000014">
    <property type="protein sequence ID" value="OFI34136.1"/>
    <property type="molecule type" value="Genomic_DNA"/>
</dbReference>
<gene>
    <name evidence="2" type="ORF">BFC17_21565</name>
</gene>
<dbReference type="InterPro" id="IPR023994">
    <property type="entry name" value="NiFe-hyd_HybE"/>
</dbReference>
<dbReference type="AlphaFoldDB" id="A0A1E8FEF1"/>
<sequence length="190" mass="21180">MAKGAAVSAFYQSVATNMAELPVYNAKLEVGTTGFLPVDGSWLGVVVTPWCMNIVLVPEVESQHNEFQVGEKFFVTLPSGQYEFIRAYASTLGDYAICSVFSPMFDFTEQVSAMQTAQEVLEALFNEEHIAPSERQAAEQTYREQREIFARQQAEQAATEVQQEVGEEKPALSRRAFLTGSFRGNEDTRI</sequence>